<comment type="similarity">
    <text evidence="11">Belongs to the class-III pyridoxal-phosphate-dependent aminotransferase family. OAT subfamily.</text>
</comment>
<dbReference type="CDD" id="cd00610">
    <property type="entry name" value="OAT_like"/>
    <property type="match status" value="1"/>
</dbReference>
<comment type="subcellular location">
    <subcellularLocation>
        <location evidence="11">Cytoplasm</location>
    </subcellularLocation>
</comment>
<dbReference type="GO" id="GO:0004587">
    <property type="term" value="F:ornithine aminotransferase activity"/>
    <property type="evidence" value="ECO:0007669"/>
    <property type="project" value="UniProtKB-UniRule"/>
</dbReference>
<comment type="catalytic activity">
    <reaction evidence="11">
        <text>a 2-oxocarboxylate + L-ornithine = L-glutamate 5-semialdehyde + an L-alpha-amino acid</text>
        <dbReference type="Rhea" id="RHEA:13877"/>
        <dbReference type="ChEBI" id="CHEBI:35179"/>
        <dbReference type="ChEBI" id="CHEBI:46911"/>
        <dbReference type="ChEBI" id="CHEBI:58066"/>
        <dbReference type="ChEBI" id="CHEBI:59869"/>
        <dbReference type="EC" id="2.6.1.13"/>
    </reaction>
</comment>
<dbReference type="AlphaFoldDB" id="A0A6F9E844"/>
<dbReference type="SUPFAM" id="SSF53383">
    <property type="entry name" value="PLP-dependent transferases"/>
    <property type="match status" value="1"/>
</dbReference>
<dbReference type="GO" id="GO:0042802">
    <property type="term" value="F:identical protein binding"/>
    <property type="evidence" value="ECO:0007669"/>
    <property type="project" value="TreeGrafter"/>
</dbReference>
<evidence type="ECO:0000256" key="8">
    <source>
        <dbReference type="ARBA" id="ARBA00022679"/>
    </source>
</evidence>
<dbReference type="NCBIfam" id="NF003145">
    <property type="entry name" value="PRK04073.1"/>
    <property type="match status" value="1"/>
</dbReference>
<dbReference type="Gene3D" id="3.40.640.10">
    <property type="entry name" value="Type I PLP-dependent aspartate aminotransferase-like (Major domain)"/>
    <property type="match status" value="1"/>
</dbReference>
<dbReference type="EC" id="2.6.1.13" evidence="3 11"/>
<dbReference type="InterPro" id="IPR034757">
    <property type="entry name" value="Ornith_aminotrans_bact"/>
</dbReference>
<keyword evidence="7 11" id="KW-0641">Proline biosynthesis</keyword>
<organism evidence="12 13">
    <name type="scientific">Kyrpidia spormannii</name>
    <dbReference type="NCBI Taxonomy" id="2055160"/>
    <lineage>
        <taxon>Bacteria</taxon>
        <taxon>Bacillati</taxon>
        <taxon>Bacillota</taxon>
        <taxon>Bacilli</taxon>
        <taxon>Bacillales</taxon>
        <taxon>Alicyclobacillaceae</taxon>
        <taxon>Kyrpidia</taxon>
    </lineage>
</organism>
<keyword evidence="9 11" id="KW-0663">Pyridoxal phosphate</keyword>
<protein>
    <recommendedName>
        <fullName evidence="3 11">Ornithine aminotransferase</fullName>
        <shortName evidence="11">OAT</shortName>
        <ecNumber evidence="3 11">2.6.1.13</ecNumber>
    </recommendedName>
    <alternativeName>
        <fullName evidence="10 11">Ornithine--oxo-acid aminotransferase</fullName>
    </alternativeName>
</protein>
<dbReference type="GO" id="GO:0005737">
    <property type="term" value="C:cytoplasm"/>
    <property type="evidence" value="ECO:0007669"/>
    <property type="project" value="UniProtKB-SubCell"/>
</dbReference>
<evidence type="ECO:0000256" key="2">
    <source>
        <dbReference type="ARBA" id="ARBA00004998"/>
    </source>
</evidence>
<evidence type="ECO:0000256" key="3">
    <source>
        <dbReference type="ARBA" id="ARBA00012924"/>
    </source>
</evidence>
<dbReference type="InterPro" id="IPR015422">
    <property type="entry name" value="PyrdxlP-dep_Trfase_small"/>
</dbReference>
<dbReference type="PANTHER" id="PTHR11986:SF18">
    <property type="entry name" value="ORNITHINE AMINOTRANSFERASE, MITOCHONDRIAL"/>
    <property type="match status" value="1"/>
</dbReference>
<reference evidence="12 13" key="1">
    <citation type="submission" date="2020-04" db="EMBL/GenBank/DDBJ databases">
        <authorList>
            <person name="Hogendoorn C."/>
        </authorList>
    </citation>
    <scope>NUCLEOTIDE SEQUENCE [LARGE SCALE GENOMIC DNA]</scope>
    <source>
        <strain evidence="12">COOX1</strain>
    </source>
</reference>
<dbReference type="HAMAP" id="MF_01689">
    <property type="entry name" value="Ornith_aminotrans_3"/>
    <property type="match status" value="1"/>
</dbReference>
<dbReference type="PANTHER" id="PTHR11986">
    <property type="entry name" value="AMINOTRANSFERASE CLASS III"/>
    <property type="match status" value="1"/>
</dbReference>
<dbReference type="InterPro" id="IPR049704">
    <property type="entry name" value="Aminotrans_3_PPA_site"/>
</dbReference>
<dbReference type="FunFam" id="3.40.640.10:FF:000011">
    <property type="entry name" value="Ornithine aminotransferase"/>
    <property type="match status" value="1"/>
</dbReference>
<dbReference type="PIRSF" id="PIRSF000521">
    <property type="entry name" value="Transaminase_4ab_Lys_Orn"/>
    <property type="match status" value="1"/>
</dbReference>
<evidence type="ECO:0000256" key="9">
    <source>
        <dbReference type="ARBA" id="ARBA00022898"/>
    </source>
</evidence>
<evidence type="ECO:0000256" key="6">
    <source>
        <dbReference type="ARBA" id="ARBA00022605"/>
    </source>
</evidence>
<dbReference type="InterPro" id="IPR015421">
    <property type="entry name" value="PyrdxlP-dep_Trfase_major"/>
</dbReference>
<comment type="cofactor">
    <cofactor evidence="1 11">
        <name>pyridoxal 5'-phosphate</name>
        <dbReference type="ChEBI" id="CHEBI:597326"/>
    </cofactor>
</comment>
<keyword evidence="6 11" id="KW-0028">Amino-acid biosynthesis</keyword>
<name>A0A6F9E844_9BACL</name>
<accession>A0A6F9E844</accession>
<dbReference type="GO" id="GO:0030170">
    <property type="term" value="F:pyridoxal phosphate binding"/>
    <property type="evidence" value="ECO:0007669"/>
    <property type="project" value="UniProtKB-UniRule"/>
</dbReference>
<dbReference type="InterPro" id="IPR005814">
    <property type="entry name" value="Aminotrans_3"/>
</dbReference>
<comment type="pathway">
    <text evidence="2 11">Amino-acid biosynthesis; L-proline biosynthesis; L-glutamate 5-semialdehyde from L-ornithine: step 1/1.</text>
</comment>
<comment type="function">
    <text evidence="11">Catalyzes the interconversion of ornithine to glutamate semialdehyde.</text>
</comment>
<proteinExistence type="inferred from homology"/>
<evidence type="ECO:0000313" key="13">
    <source>
        <dbReference type="Proteomes" id="UP000502196"/>
    </source>
</evidence>
<feature type="modified residue" description="N6-(pyridoxal phosphate)lysine" evidence="11">
    <location>
        <position position="256"/>
    </location>
</feature>
<dbReference type="InterPro" id="IPR050103">
    <property type="entry name" value="Class-III_PLP-dep_AT"/>
</dbReference>
<dbReference type="UniPathway" id="UPA00098">
    <property type="reaction ID" value="UER00358"/>
</dbReference>
<evidence type="ECO:0000256" key="4">
    <source>
        <dbReference type="ARBA" id="ARBA00022490"/>
    </source>
</evidence>
<dbReference type="InterPro" id="IPR015424">
    <property type="entry name" value="PyrdxlP-dep_Trfase"/>
</dbReference>
<dbReference type="GO" id="GO:0055129">
    <property type="term" value="P:L-proline biosynthetic process"/>
    <property type="evidence" value="ECO:0007669"/>
    <property type="project" value="UniProtKB-UniRule"/>
</dbReference>
<dbReference type="Pfam" id="PF00202">
    <property type="entry name" value="Aminotran_3"/>
    <property type="match status" value="1"/>
</dbReference>
<evidence type="ECO:0000256" key="7">
    <source>
        <dbReference type="ARBA" id="ARBA00022650"/>
    </source>
</evidence>
<evidence type="ECO:0000256" key="10">
    <source>
        <dbReference type="ARBA" id="ARBA00030587"/>
    </source>
</evidence>
<dbReference type="PROSITE" id="PS00600">
    <property type="entry name" value="AA_TRANSFER_CLASS_3"/>
    <property type="match status" value="1"/>
</dbReference>
<keyword evidence="8 11" id="KW-0808">Transferase</keyword>
<gene>
    <name evidence="11 12" type="primary">rocD</name>
    <name evidence="12" type="ORF">COOX1_1425</name>
</gene>
<evidence type="ECO:0000256" key="11">
    <source>
        <dbReference type="HAMAP-Rule" id="MF_01689"/>
    </source>
</evidence>
<dbReference type="NCBIfam" id="TIGR01885">
    <property type="entry name" value="Orn_aminotrans"/>
    <property type="match status" value="1"/>
</dbReference>
<evidence type="ECO:0000256" key="5">
    <source>
        <dbReference type="ARBA" id="ARBA00022576"/>
    </source>
</evidence>
<evidence type="ECO:0000313" key="12">
    <source>
        <dbReference type="EMBL" id="CAB3392467.1"/>
    </source>
</evidence>
<dbReference type="InterPro" id="IPR010164">
    <property type="entry name" value="Orn_aminotrans"/>
</dbReference>
<sequence length="401" mass="44407">MGSLANSMIEREDRYGPRNYHPLPVVLTKGEGVWVEDVEGRRYLDMLSAYSALNQGHRHPRIIEALKAQADRITLTSRAFYNDKLGLFYERLAQLTHKDTILPMNTGTEAVETAIKAMRRWAYRIKGVPENQAEIIVATGNFHGRTTTVISFSSEPEYQEGFGPLTPGFRVVPYGDVEALRQAVGPHTAGVLLEPIQGEAGIILPPDGYLREVRRICTENGIVFAADEIQTGLGRTGQWFACNWENVIPDLYILGKALGGGVYPVSAVAANHDILGVFEPGSHGSTFGGNPLAAAVAVTALQVIEDENLVERSRELGAYFLVRLRTLHHPAIREVRGRGLFIGLELTSPARPYCKKLKDRGLLCKETHEMTIRLAPPLVIQKEELDWAFEQIAEVFRPEAG</sequence>
<keyword evidence="4 11" id="KW-0963">Cytoplasm</keyword>
<dbReference type="Gene3D" id="3.90.1150.10">
    <property type="entry name" value="Aspartate Aminotransferase, domain 1"/>
    <property type="match status" value="1"/>
</dbReference>
<dbReference type="Proteomes" id="UP000502196">
    <property type="component" value="Chromosome"/>
</dbReference>
<keyword evidence="5 11" id="KW-0032">Aminotransferase</keyword>
<dbReference type="EMBL" id="LR792683">
    <property type="protein sequence ID" value="CAB3392467.1"/>
    <property type="molecule type" value="Genomic_DNA"/>
</dbReference>
<evidence type="ECO:0000256" key="1">
    <source>
        <dbReference type="ARBA" id="ARBA00001933"/>
    </source>
</evidence>